<evidence type="ECO:0000259" key="6">
    <source>
        <dbReference type="Pfam" id="PF04542"/>
    </source>
</evidence>
<evidence type="ECO:0000256" key="2">
    <source>
        <dbReference type="ARBA" id="ARBA00023015"/>
    </source>
</evidence>
<dbReference type="KEGG" id="surl:BI350_05570"/>
<dbReference type="EMBL" id="CP017560">
    <property type="protein sequence ID" value="AOV07066.1"/>
    <property type="molecule type" value="Genomic_DNA"/>
</dbReference>
<keyword evidence="4" id="KW-0238">DNA-binding</keyword>
<organism evidence="8 9">
    <name type="scientific">Sporosarcina ureilytica</name>
    <dbReference type="NCBI Taxonomy" id="298596"/>
    <lineage>
        <taxon>Bacteria</taxon>
        <taxon>Bacillati</taxon>
        <taxon>Bacillota</taxon>
        <taxon>Bacilli</taxon>
        <taxon>Bacillales</taxon>
        <taxon>Caryophanaceae</taxon>
        <taxon>Sporosarcina</taxon>
    </lineage>
</organism>
<dbReference type="InterPro" id="IPR013249">
    <property type="entry name" value="RNA_pol_sigma70_r4_t2"/>
</dbReference>
<protein>
    <recommendedName>
        <fullName evidence="10">RNA polymerase subunit sigma-70</fullName>
    </recommendedName>
</protein>
<keyword evidence="2" id="KW-0805">Transcription regulation</keyword>
<proteinExistence type="inferred from homology"/>
<dbReference type="InterPro" id="IPR013324">
    <property type="entry name" value="RNA_pol_sigma_r3/r4-like"/>
</dbReference>
<dbReference type="GO" id="GO:0003677">
    <property type="term" value="F:DNA binding"/>
    <property type="evidence" value="ECO:0007669"/>
    <property type="project" value="UniProtKB-KW"/>
</dbReference>
<evidence type="ECO:0000256" key="1">
    <source>
        <dbReference type="ARBA" id="ARBA00010641"/>
    </source>
</evidence>
<evidence type="ECO:0000259" key="7">
    <source>
        <dbReference type="Pfam" id="PF08281"/>
    </source>
</evidence>
<feature type="domain" description="RNA polymerase sigma-70 region 2" evidence="6">
    <location>
        <begin position="26"/>
        <end position="76"/>
    </location>
</feature>
<dbReference type="InterPro" id="IPR013325">
    <property type="entry name" value="RNA_pol_sigma_r2"/>
</dbReference>
<dbReference type="PANTHER" id="PTHR43133:SF52">
    <property type="entry name" value="ECF RNA POLYMERASE SIGMA FACTOR SIGL"/>
    <property type="match status" value="1"/>
</dbReference>
<evidence type="ECO:0000256" key="3">
    <source>
        <dbReference type="ARBA" id="ARBA00023082"/>
    </source>
</evidence>
<name>A0A1D8JED7_9BACL</name>
<keyword evidence="5" id="KW-0804">Transcription</keyword>
<dbReference type="GO" id="GO:0006352">
    <property type="term" value="P:DNA-templated transcription initiation"/>
    <property type="evidence" value="ECO:0007669"/>
    <property type="project" value="InterPro"/>
</dbReference>
<comment type="similarity">
    <text evidence="1">Belongs to the sigma-70 factor family. ECF subfamily.</text>
</comment>
<dbReference type="InterPro" id="IPR036388">
    <property type="entry name" value="WH-like_DNA-bd_sf"/>
</dbReference>
<dbReference type="InterPro" id="IPR007627">
    <property type="entry name" value="RNA_pol_sigma70_r2"/>
</dbReference>
<dbReference type="Gene3D" id="1.10.10.10">
    <property type="entry name" value="Winged helix-like DNA-binding domain superfamily/Winged helix DNA-binding domain"/>
    <property type="match status" value="1"/>
</dbReference>
<evidence type="ECO:0000313" key="9">
    <source>
        <dbReference type="Proteomes" id="UP000185746"/>
    </source>
</evidence>
<dbReference type="AlphaFoldDB" id="A0A1D8JED7"/>
<dbReference type="InterPro" id="IPR014284">
    <property type="entry name" value="RNA_pol_sigma-70_dom"/>
</dbReference>
<evidence type="ECO:0000256" key="4">
    <source>
        <dbReference type="ARBA" id="ARBA00023125"/>
    </source>
</evidence>
<dbReference type="NCBIfam" id="TIGR02937">
    <property type="entry name" value="sigma70-ECF"/>
    <property type="match status" value="1"/>
</dbReference>
<keyword evidence="9" id="KW-1185">Reference proteome</keyword>
<dbReference type="SUPFAM" id="SSF88659">
    <property type="entry name" value="Sigma3 and sigma4 domains of RNA polymerase sigma factors"/>
    <property type="match status" value="1"/>
</dbReference>
<sequence>MSRQEELYLVLQEKSAIIFKYLIKNGANPRDAEDIIQEALYKFILYIDSVAPNKAYSWLFRVAINEYYDLYRKQQKEVNVPFEGFEFVDDSFLPEDYVQQTEMKKEIHNILNRLSPLHKQLLLLKYMLGLSYKEIAEMLDLNPGTLKTYLYRARQNFKKLYVEEKEKYDRE</sequence>
<feature type="domain" description="RNA polymerase sigma factor 70 region 4 type 2" evidence="7">
    <location>
        <begin position="105"/>
        <end position="155"/>
    </location>
</feature>
<dbReference type="Gene3D" id="1.10.1740.10">
    <property type="match status" value="1"/>
</dbReference>
<dbReference type="PANTHER" id="PTHR43133">
    <property type="entry name" value="RNA POLYMERASE ECF-TYPE SIGMA FACTO"/>
    <property type="match status" value="1"/>
</dbReference>
<dbReference type="Pfam" id="PF04542">
    <property type="entry name" value="Sigma70_r2"/>
    <property type="match status" value="1"/>
</dbReference>
<dbReference type="GO" id="GO:0016987">
    <property type="term" value="F:sigma factor activity"/>
    <property type="evidence" value="ECO:0007669"/>
    <property type="project" value="UniProtKB-KW"/>
</dbReference>
<dbReference type="Proteomes" id="UP000185746">
    <property type="component" value="Chromosome"/>
</dbReference>
<dbReference type="InterPro" id="IPR039425">
    <property type="entry name" value="RNA_pol_sigma-70-like"/>
</dbReference>
<reference evidence="8 9" key="1">
    <citation type="submission" date="2016-09" db="EMBL/GenBank/DDBJ databases">
        <title>Complete genome sequence of the Lysinibacillus sphaericus LMG 22257, a specie of Bacillus with ureolytic activity that can effectively biodeposit calcium carbonate.</title>
        <authorList>
            <person name="Yan W."/>
        </authorList>
    </citation>
    <scope>NUCLEOTIDE SEQUENCE [LARGE SCALE GENOMIC DNA]</scope>
    <source>
        <strain evidence="8 9">LMG 22257</strain>
    </source>
</reference>
<evidence type="ECO:0000256" key="5">
    <source>
        <dbReference type="ARBA" id="ARBA00023163"/>
    </source>
</evidence>
<gene>
    <name evidence="8" type="ORF">BI350_05570</name>
</gene>
<accession>A0A1D8JED7</accession>
<dbReference type="RefSeq" id="WP_075527192.1">
    <property type="nucleotide sequence ID" value="NZ_CP017560.1"/>
</dbReference>
<evidence type="ECO:0008006" key="10">
    <source>
        <dbReference type="Google" id="ProtNLM"/>
    </source>
</evidence>
<keyword evidence="3" id="KW-0731">Sigma factor</keyword>
<evidence type="ECO:0000313" key="8">
    <source>
        <dbReference type="EMBL" id="AOV07066.1"/>
    </source>
</evidence>
<dbReference type="SUPFAM" id="SSF88946">
    <property type="entry name" value="Sigma2 domain of RNA polymerase sigma factors"/>
    <property type="match status" value="1"/>
</dbReference>
<dbReference type="Pfam" id="PF08281">
    <property type="entry name" value="Sigma70_r4_2"/>
    <property type="match status" value="1"/>
</dbReference>